<organism evidence="5 6">
    <name type="scientific">Amorphotheca resinae ATCC 22711</name>
    <dbReference type="NCBI Taxonomy" id="857342"/>
    <lineage>
        <taxon>Eukaryota</taxon>
        <taxon>Fungi</taxon>
        <taxon>Dikarya</taxon>
        <taxon>Ascomycota</taxon>
        <taxon>Pezizomycotina</taxon>
        <taxon>Leotiomycetes</taxon>
        <taxon>Helotiales</taxon>
        <taxon>Amorphothecaceae</taxon>
        <taxon>Amorphotheca</taxon>
    </lineage>
</organism>
<evidence type="ECO:0000313" key="5">
    <source>
        <dbReference type="EMBL" id="PSS22053.1"/>
    </source>
</evidence>
<dbReference type="Proteomes" id="UP000241818">
    <property type="component" value="Unassembled WGS sequence"/>
</dbReference>
<dbReference type="InterPro" id="IPR020904">
    <property type="entry name" value="Sc_DH/Rdtase_CS"/>
</dbReference>
<dbReference type="GO" id="GO:0006633">
    <property type="term" value="P:fatty acid biosynthetic process"/>
    <property type="evidence" value="ECO:0007669"/>
    <property type="project" value="TreeGrafter"/>
</dbReference>
<dbReference type="PROSITE" id="PS00061">
    <property type="entry name" value="ADH_SHORT"/>
    <property type="match status" value="1"/>
</dbReference>
<reference evidence="5 6" key="1">
    <citation type="journal article" date="2018" name="New Phytol.">
        <title>Comparative genomics and transcriptomics depict ericoid mycorrhizal fungi as versatile saprotrophs and plant mutualists.</title>
        <authorList>
            <person name="Martino E."/>
            <person name="Morin E."/>
            <person name="Grelet G.A."/>
            <person name="Kuo A."/>
            <person name="Kohler A."/>
            <person name="Daghino S."/>
            <person name="Barry K.W."/>
            <person name="Cichocki N."/>
            <person name="Clum A."/>
            <person name="Dockter R.B."/>
            <person name="Hainaut M."/>
            <person name="Kuo R.C."/>
            <person name="LaButti K."/>
            <person name="Lindahl B.D."/>
            <person name="Lindquist E.A."/>
            <person name="Lipzen A."/>
            <person name="Khouja H.R."/>
            <person name="Magnuson J."/>
            <person name="Murat C."/>
            <person name="Ohm R.A."/>
            <person name="Singer S.W."/>
            <person name="Spatafora J.W."/>
            <person name="Wang M."/>
            <person name="Veneault-Fourrey C."/>
            <person name="Henrissat B."/>
            <person name="Grigoriev I.V."/>
            <person name="Martin F.M."/>
            <person name="Perotto S."/>
        </authorList>
    </citation>
    <scope>NUCLEOTIDE SEQUENCE [LARGE SCALE GENOMIC DNA]</scope>
    <source>
        <strain evidence="5 6">ATCC 22711</strain>
    </source>
</reference>
<evidence type="ECO:0000256" key="1">
    <source>
        <dbReference type="ARBA" id="ARBA00006484"/>
    </source>
</evidence>
<dbReference type="FunFam" id="3.40.50.720:FF:000173">
    <property type="entry name" value="3-oxoacyl-[acyl-carrier protein] reductase"/>
    <property type="match status" value="1"/>
</dbReference>
<dbReference type="SUPFAM" id="SSF51735">
    <property type="entry name" value="NAD(P)-binding Rossmann-fold domains"/>
    <property type="match status" value="1"/>
</dbReference>
<evidence type="ECO:0000256" key="4">
    <source>
        <dbReference type="RuleBase" id="RU000363"/>
    </source>
</evidence>
<keyword evidence="2" id="KW-0521">NADP</keyword>
<dbReference type="GO" id="GO:0016616">
    <property type="term" value="F:oxidoreductase activity, acting on the CH-OH group of donors, NAD or NADP as acceptor"/>
    <property type="evidence" value="ECO:0007669"/>
    <property type="project" value="TreeGrafter"/>
</dbReference>
<comment type="similarity">
    <text evidence="1 4">Belongs to the short-chain dehydrogenases/reductases (SDR) family.</text>
</comment>
<dbReference type="InParanoid" id="A0A2T3B5P3"/>
<dbReference type="PRINTS" id="PR00081">
    <property type="entry name" value="GDHRDH"/>
</dbReference>
<dbReference type="GeneID" id="36574561"/>
<accession>A0A2T3B5P3</accession>
<sequence>MRIFRIPHIQSIPRARTFTASKALLQDLPHSTRAGKLEAKPSTEKLAPGALAGKVAIITGASRGIGAAVAERFAKEGARCILVGRDKDRLTKVRDGLVSEYETTHGLAIGDVRDVEWWKEFSKKHKQTDILVNAAGISPSSTFVRTDPDLLDEVVRTNLTGTMMACRIVARQMMAQSSNIDRGCIINISSLLGLRGGRGSVAYSASKAGVIGLTTALAAEIGRVGIRVNVIVPGYIETDMTAAMTPEARSEALNAIPAKRFGQASEVADAAVFLATNRYANNCVLNLDGGLSAV</sequence>
<dbReference type="PANTHER" id="PTHR42760:SF133">
    <property type="entry name" value="3-OXOACYL-[ACYL-CARRIER-PROTEIN] REDUCTASE"/>
    <property type="match status" value="1"/>
</dbReference>
<proteinExistence type="inferred from homology"/>
<dbReference type="Gene3D" id="3.40.50.720">
    <property type="entry name" value="NAD(P)-binding Rossmann-like Domain"/>
    <property type="match status" value="1"/>
</dbReference>
<dbReference type="RefSeq" id="XP_024722208.1">
    <property type="nucleotide sequence ID" value="XM_024866480.1"/>
</dbReference>
<dbReference type="Pfam" id="PF00106">
    <property type="entry name" value="adh_short"/>
    <property type="match status" value="1"/>
</dbReference>
<gene>
    <name evidence="5" type="ORF">M430DRAFT_34065</name>
</gene>
<dbReference type="STRING" id="857342.A0A2T3B5P3"/>
<keyword evidence="6" id="KW-1185">Reference proteome</keyword>
<dbReference type="InterPro" id="IPR002347">
    <property type="entry name" value="SDR_fam"/>
</dbReference>
<evidence type="ECO:0000313" key="6">
    <source>
        <dbReference type="Proteomes" id="UP000241818"/>
    </source>
</evidence>
<dbReference type="PRINTS" id="PR00080">
    <property type="entry name" value="SDRFAMILY"/>
</dbReference>
<evidence type="ECO:0000256" key="3">
    <source>
        <dbReference type="ARBA" id="ARBA00023002"/>
    </source>
</evidence>
<dbReference type="OrthoDB" id="1669814at2759"/>
<evidence type="ECO:0008006" key="7">
    <source>
        <dbReference type="Google" id="ProtNLM"/>
    </source>
</evidence>
<name>A0A2T3B5P3_AMORE</name>
<dbReference type="AlphaFoldDB" id="A0A2T3B5P3"/>
<evidence type="ECO:0000256" key="2">
    <source>
        <dbReference type="ARBA" id="ARBA00022857"/>
    </source>
</evidence>
<dbReference type="InterPro" id="IPR036291">
    <property type="entry name" value="NAD(P)-bd_dom_sf"/>
</dbReference>
<dbReference type="EMBL" id="KZ679009">
    <property type="protein sequence ID" value="PSS22053.1"/>
    <property type="molecule type" value="Genomic_DNA"/>
</dbReference>
<protein>
    <recommendedName>
        <fullName evidence="7">3-oxoacyl-[acyl-carrier-protein] reductase</fullName>
    </recommendedName>
</protein>
<dbReference type="PANTHER" id="PTHR42760">
    <property type="entry name" value="SHORT-CHAIN DEHYDROGENASES/REDUCTASES FAMILY MEMBER"/>
    <property type="match status" value="1"/>
</dbReference>
<keyword evidence="3" id="KW-0560">Oxidoreductase</keyword>
<dbReference type="GO" id="GO:0048038">
    <property type="term" value="F:quinone binding"/>
    <property type="evidence" value="ECO:0007669"/>
    <property type="project" value="TreeGrafter"/>
</dbReference>